<gene>
    <name evidence="1" type="ORF">GCM10009843_01160</name>
</gene>
<keyword evidence="2" id="KW-1185">Reference proteome</keyword>
<comment type="caution">
    <text evidence="1">The sequence shown here is derived from an EMBL/GenBank/DDBJ whole genome shotgun (WGS) entry which is preliminary data.</text>
</comment>
<protein>
    <recommendedName>
        <fullName evidence="3">Alkaline ceramidase</fullName>
    </recommendedName>
</protein>
<proteinExistence type="predicted"/>
<evidence type="ECO:0000313" key="2">
    <source>
        <dbReference type="Proteomes" id="UP001500575"/>
    </source>
</evidence>
<evidence type="ECO:0008006" key="3">
    <source>
        <dbReference type="Google" id="ProtNLM"/>
    </source>
</evidence>
<sequence>MTGWEDERLLAGVATIDFTPGGGVAMSGFGARTQLATAAHDPLTARAVAVSAGPVASVVVVADLVALTVSQADRLRADIARRTGLPPSAVVVAVTHTHAGPHVTPDGLGPGCDPAVAARVESAVAEAAELAWMSRRPARWGHGRGEEHTVAHNRRDPAGPVDPEVTVVRIDTDAGDPLAVLFSYSCHPVVLGAGNLLFSADWPGYARRAVEESVPGATAIFLQGCCGQVNTGHSAHASMDLSAAAGRTFEAAERLGRRVGDVAASVADGIETSAAARVGAVTTQLPLTHAALPTPGELAALVSDGERELAEDPSVDRAVVLRARTTWAQRAVEGDLPRAPTVAVTALAWGALDVVTLPGEPFVGFSSEIRAGAAGRDVLVLGYANGVPGYLPYPPAEYDAGGYEVEEAHFFYGQAQCFAPACGPLLVETALSALSSLPPQPVPDRP</sequence>
<accession>A0ABP5J924</accession>
<dbReference type="EMBL" id="BAAAQQ010000001">
    <property type="protein sequence ID" value="GAA2113456.1"/>
    <property type="molecule type" value="Genomic_DNA"/>
</dbReference>
<evidence type="ECO:0000313" key="1">
    <source>
        <dbReference type="EMBL" id="GAA2113456.1"/>
    </source>
</evidence>
<dbReference type="RefSeq" id="WP_344301541.1">
    <property type="nucleotide sequence ID" value="NZ_BAAAQQ010000001.1"/>
</dbReference>
<reference evidence="2" key="1">
    <citation type="journal article" date="2019" name="Int. J. Syst. Evol. Microbiol.">
        <title>The Global Catalogue of Microorganisms (GCM) 10K type strain sequencing project: providing services to taxonomists for standard genome sequencing and annotation.</title>
        <authorList>
            <consortium name="The Broad Institute Genomics Platform"/>
            <consortium name="The Broad Institute Genome Sequencing Center for Infectious Disease"/>
            <person name="Wu L."/>
            <person name="Ma J."/>
        </authorList>
    </citation>
    <scope>NUCLEOTIDE SEQUENCE [LARGE SCALE GENOMIC DNA]</scope>
    <source>
        <strain evidence="2">JCM 16021</strain>
    </source>
</reference>
<dbReference type="Proteomes" id="UP001500575">
    <property type="component" value="Unassembled WGS sequence"/>
</dbReference>
<organism evidence="1 2">
    <name type="scientific">Nocardioides bigeumensis</name>
    <dbReference type="NCBI Taxonomy" id="433657"/>
    <lineage>
        <taxon>Bacteria</taxon>
        <taxon>Bacillati</taxon>
        <taxon>Actinomycetota</taxon>
        <taxon>Actinomycetes</taxon>
        <taxon>Propionibacteriales</taxon>
        <taxon>Nocardioidaceae</taxon>
        <taxon>Nocardioides</taxon>
    </lineage>
</organism>
<name>A0ABP5J924_9ACTN</name>